<protein>
    <recommendedName>
        <fullName evidence="8">Probable membrane transporter protein</fullName>
    </recommendedName>
</protein>
<dbReference type="Proteomes" id="UP000183982">
    <property type="component" value="Unassembled WGS sequence"/>
</dbReference>
<feature type="transmembrane region" description="Helical" evidence="8">
    <location>
        <begin position="77"/>
        <end position="99"/>
    </location>
</feature>
<keyword evidence="6 8" id="KW-1133">Transmembrane helix</keyword>
<dbReference type="EMBL" id="FQZQ01000003">
    <property type="protein sequence ID" value="SHI86347.1"/>
    <property type="molecule type" value="Genomic_DNA"/>
</dbReference>
<feature type="transmembrane region" description="Helical" evidence="8">
    <location>
        <begin position="44"/>
        <end position="65"/>
    </location>
</feature>
<proteinExistence type="inferred from homology"/>
<evidence type="ECO:0000256" key="2">
    <source>
        <dbReference type="ARBA" id="ARBA00009142"/>
    </source>
</evidence>
<name>A0A1M6ELH5_9RHOB</name>
<keyword evidence="5 8" id="KW-0812">Transmembrane</keyword>
<comment type="similarity">
    <text evidence="2 8">Belongs to the 4-toluene sulfonate uptake permease (TSUP) (TC 2.A.102) family.</text>
</comment>
<sequence>MTVGIETYIILALAGVLAGVVNAIAGGGTFFTFPVLIWVGLPPLVANTTNMVALLPANLVALAAYRPQLRHLGRKCLGPMILAALGGTLGATMLLVLGAQVFAGLVPYLIGFSTILFATAPRLRRAVLAWGRNTGQSWPILPILVFFAFTVYGGYFGAGLGQIMLAALILIGFDDLHEANTLKNLVVFSVSLVAVVVFGFGGSVSWHFALVMMVSSSIGGYLGGRLALTVPQSALRVAIICFGLFLTSYYALVGI</sequence>
<reference evidence="10" key="1">
    <citation type="submission" date="2016-11" db="EMBL/GenBank/DDBJ databases">
        <authorList>
            <person name="Varghese N."/>
            <person name="Submissions S."/>
        </authorList>
    </citation>
    <scope>NUCLEOTIDE SEQUENCE [LARGE SCALE GENOMIC DNA]</scope>
    <source>
        <strain evidence="10">DSM 100564</strain>
    </source>
</reference>
<evidence type="ECO:0000256" key="8">
    <source>
        <dbReference type="RuleBase" id="RU363041"/>
    </source>
</evidence>
<dbReference type="InterPro" id="IPR002781">
    <property type="entry name" value="TM_pro_TauE-like"/>
</dbReference>
<evidence type="ECO:0000256" key="5">
    <source>
        <dbReference type="ARBA" id="ARBA00022692"/>
    </source>
</evidence>
<feature type="transmembrane region" description="Helical" evidence="8">
    <location>
        <begin position="233"/>
        <end position="252"/>
    </location>
</feature>
<dbReference type="InterPro" id="IPR052017">
    <property type="entry name" value="TSUP"/>
</dbReference>
<evidence type="ECO:0000256" key="4">
    <source>
        <dbReference type="ARBA" id="ARBA00022475"/>
    </source>
</evidence>
<feature type="transmembrane region" description="Helical" evidence="8">
    <location>
        <begin position="144"/>
        <end position="173"/>
    </location>
</feature>
<dbReference type="PANTHER" id="PTHR30269">
    <property type="entry name" value="TRANSMEMBRANE PROTEIN YFCA"/>
    <property type="match status" value="1"/>
</dbReference>
<evidence type="ECO:0000313" key="10">
    <source>
        <dbReference type="Proteomes" id="UP000183982"/>
    </source>
</evidence>
<dbReference type="AlphaFoldDB" id="A0A1M6ELH5"/>
<evidence type="ECO:0000256" key="1">
    <source>
        <dbReference type="ARBA" id="ARBA00004651"/>
    </source>
</evidence>
<comment type="subcellular location">
    <subcellularLocation>
        <location evidence="1 8">Cell membrane</location>
        <topology evidence="1 8">Multi-pass membrane protein</topology>
    </subcellularLocation>
</comment>
<dbReference type="OrthoDB" id="9807082at2"/>
<evidence type="ECO:0000256" key="7">
    <source>
        <dbReference type="ARBA" id="ARBA00023136"/>
    </source>
</evidence>
<keyword evidence="4 8" id="KW-1003">Cell membrane</keyword>
<feature type="transmembrane region" description="Helical" evidence="8">
    <location>
        <begin position="7"/>
        <end position="38"/>
    </location>
</feature>
<evidence type="ECO:0000313" key="9">
    <source>
        <dbReference type="EMBL" id="SHI86347.1"/>
    </source>
</evidence>
<dbReference type="GO" id="GO:0005886">
    <property type="term" value="C:plasma membrane"/>
    <property type="evidence" value="ECO:0007669"/>
    <property type="project" value="UniProtKB-SubCell"/>
</dbReference>
<gene>
    <name evidence="9" type="ORF">SAMN05444000_103237</name>
</gene>
<dbReference type="STRING" id="1470563.SAMN05444000_103237"/>
<keyword evidence="7 8" id="KW-0472">Membrane</keyword>
<accession>A0A1M6ELH5</accession>
<organism evidence="9 10">
    <name type="scientific">Shimia gijangensis</name>
    <dbReference type="NCBI Taxonomy" id="1470563"/>
    <lineage>
        <taxon>Bacteria</taxon>
        <taxon>Pseudomonadati</taxon>
        <taxon>Pseudomonadota</taxon>
        <taxon>Alphaproteobacteria</taxon>
        <taxon>Rhodobacterales</taxon>
        <taxon>Roseobacteraceae</taxon>
    </lineage>
</organism>
<keyword evidence="3" id="KW-0813">Transport</keyword>
<keyword evidence="10" id="KW-1185">Reference proteome</keyword>
<evidence type="ECO:0000256" key="3">
    <source>
        <dbReference type="ARBA" id="ARBA00022448"/>
    </source>
</evidence>
<dbReference type="RefSeq" id="WP_083599239.1">
    <property type="nucleotide sequence ID" value="NZ_FQZQ01000003.1"/>
</dbReference>
<evidence type="ECO:0000256" key="6">
    <source>
        <dbReference type="ARBA" id="ARBA00022989"/>
    </source>
</evidence>
<dbReference type="Pfam" id="PF01925">
    <property type="entry name" value="TauE"/>
    <property type="match status" value="1"/>
</dbReference>
<dbReference type="PANTHER" id="PTHR30269:SF0">
    <property type="entry name" value="MEMBRANE TRANSPORTER PROTEIN YFCA-RELATED"/>
    <property type="match status" value="1"/>
</dbReference>
<feature type="transmembrane region" description="Helical" evidence="8">
    <location>
        <begin position="185"/>
        <end position="212"/>
    </location>
</feature>